<feature type="non-terminal residue" evidence="3">
    <location>
        <position position="360"/>
    </location>
</feature>
<feature type="region of interest" description="Disordered" evidence="1">
    <location>
        <begin position="170"/>
        <end position="195"/>
    </location>
</feature>
<keyword evidence="4" id="KW-1185">Reference proteome</keyword>
<dbReference type="EMBL" id="JACJJQ010000020">
    <property type="protein sequence ID" value="MBM6754187.1"/>
    <property type="molecule type" value="Genomic_DNA"/>
</dbReference>
<accession>A0ABS2ENX4</accession>
<organism evidence="3 4">
    <name type="scientific">Limosilactobacillus alvi</name>
    <dbReference type="NCBI Taxonomy" id="990412"/>
    <lineage>
        <taxon>Bacteria</taxon>
        <taxon>Bacillati</taxon>
        <taxon>Bacillota</taxon>
        <taxon>Bacilli</taxon>
        <taxon>Lactobacillales</taxon>
        <taxon>Lactobacillaceae</taxon>
        <taxon>Limosilactobacillus</taxon>
    </lineage>
</organism>
<gene>
    <name evidence="3" type="ORF">H5993_05370</name>
</gene>
<evidence type="ECO:0000313" key="4">
    <source>
        <dbReference type="Proteomes" id="UP000776629"/>
    </source>
</evidence>
<feature type="domain" description="BppU N-terminal" evidence="2">
    <location>
        <begin position="4"/>
        <end position="150"/>
    </location>
</feature>
<dbReference type="Pfam" id="PF10651">
    <property type="entry name" value="BppU_N"/>
    <property type="match status" value="1"/>
</dbReference>
<proteinExistence type="predicted"/>
<feature type="compositionally biased region" description="Polar residues" evidence="1">
    <location>
        <begin position="344"/>
        <end position="360"/>
    </location>
</feature>
<reference evidence="3 4" key="1">
    <citation type="journal article" date="2021" name="Sci. Rep.">
        <title>The distribution of antibiotic resistance genes in chicken gut microbiota commensals.</title>
        <authorList>
            <person name="Juricova H."/>
            <person name="Matiasovicova J."/>
            <person name="Kubasova T."/>
            <person name="Cejkova D."/>
            <person name="Rychlik I."/>
        </authorList>
    </citation>
    <scope>NUCLEOTIDE SEQUENCE [LARGE SCALE GENOMIC DNA]</scope>
    <source>
        <strain evidence="3 4">An810</strain>
    </source>
</reference>
<dbReference type="InterPro" id="IPR018913">
    <property type="entry name" value="BppU_N"/>
</dbReference>
<name>A0ABS2ENX4_9LACO</name>
<comment type="caution">
    <text evidence="3">The sequence shown here is derived from an EMBL/GenBank/DDBJ whole genome shotgun (WGS) entry which is preliminary data.</text>
</comment>
<dbReference type="RefSeq" id="WP_204776547.1">
    <property type="nucleotide sequence ID" value="NZ_JACJJQ010000020.1"/>
</dbReference>
<evidence type="ECO:0000256" key="1">
    <source>
        <dbReference type="SAM" id="MobiDB-lite"/>
    </source>
</evidence>
<sequence length="360" mass="39851">MRVTIDLMKKSTQIIDLSDVINPRVGDDDLLLPLHIVYGDNQTDMRGKDVEFISEDTNKQRIYVGGTCNTDTPGDNLYMGNLTFRFPAGTFKADGTYDPDKTMFRIVDKATNKVISSVNVKITVMKNSLEFDFDPDNTSYDSRLEEMLHGFHDKGQAMLDEIKDLNDQAKSNVSGDTATTAKEAKKQADQNAGDISDLKGEVAGARGRFADLPGREDAQDTAISQKETIVNANSNYAALQQKDAQQDAEIASKAGKFELEEKLSQMHVEPEAFKNLDDLKAKYPNGNSNLNVTVDNGHLLIWLNNAWNDCGQFQTAGIDQALVDQIKEIFEQLNVLPELIDGQPTPNNGDTVISTTKYLD</sequence>
<feature type="region of interest" description="Disordered" evidence="1">
    <location>
        <begin position="341"/>
        <end position="360"/>
    </location>
</feature>
<dbReference type="Proteomes" id="UP000776629">
    <property type="component" value="Unassembled WGS sequence"/>
</dbReference>
<evidence type="ECO:0000259" key="2">
    <source>
        <dbReference type="Pfam" id="PF10651"/>
    </source>
</evidence>
<evidence type="ECO:0000313" key="3">
    <source>
        <dbReference type="EMBL" id="MBM6754187.1"/>
    </source>
</evidence>
<protein>
    <recommendedName>
        <fullName evidence="2">BppU N-terminal domain-containing protein</fullName>
    </recommendedName>
</protein>